<dbReference type="PANTHER" id="PTHR21523:SF38">
    <property type="entry name" value="MLT-TEN (MLT-10) RELATED"/>
    <property type="match status" value="1"/>
</dbReference>
<organism evidence="2">
    <name type="scientific">Strongyloides stercoralis</name>
    <name type="common">Threadworm</name>
    <dbReference type="NCBI Taxonomy" id="6248"/>
    <lineage>
        <taxon>Eukaryota</taxon>
        <taxon>Metazoa</taxon>
        <taxon>Ecdysozoa</taxon>
        <taxon>Nematoda</taxon>
        <taxon>Chromadorea</taxon>
        <taxon>Rhabditida</taxon>
        <taxon>Tylenchina</taxon>
        <taxon>Panagrolaimomorpha</taxon>
        <taxon>Strongyloidoidea</taxon>
        <taxon>Strongyloididae</taxon>
        <taxon>Strongyloides</taxon>
    </lineage>
</organism>
<dbReference type="AlphaFoldDB" id="A0A0K0EFL3"/>
<reference evidence="2" key="1">
    <citation type="submission" date="2015-08" db="UniProtKB">
        <authorList>
            <consortium name="WormBaseParasite"/>
        </authorList>
    </citation>
    <scope>IDENTIFICATION</scope>
</reference>
<name>A0A0K0EFL3_STRER</name>
<proteinExistence type="predicted"/>
<protein>
    <submittedName>
        <fullName evidence="2">BPI2 domain-containing protein</fullName>
    </submittedName>
</protein>
<feature type="region of interest" description="Disordered" evidence="1">
    <location>
        <begin position="587"/>
        <end position="609"/>
    </location>
</feature>
<dbReference type="InterPro" id="IPR006954">
    <property type="entry name" value="Mlt-10-like"/>
</dbReference>
<feature type="compositionally biased region" description="Low complexity" evidence="1">
    <location>
        <begin position="600"/>
        <end position="609"/>
    </location>
</feature>
<evidence type="ECO:0000313" key="2">
    <source>
        <dbReference type="WBParaSite" id="SSTP_0000827500.1"/>
    </source>
</evidence>
<accession>A0A0K0EFL3</accession>
<dbReference type="WBParaSite" id="SSTP_0000827500.1">
    <property type="protein sequence ID" value="SSTP_0000827500.1"/>
    <property type="gene ID" value="SSTP_0000827500"/>
</dbReference>
<dbReference type="PANTHER" id="PTHR21523">
    <property type="match status" value="1"/>
</dbReference>
<dbReference type="STRING" id="6248.A0A0K0EFL3"/>
<sequence>MKIKAKQLLSILPVEEKIIYNQCMKDAKKLKDGAKCLVSLMNIRDRMKLTDKKLYNNIKDNVRHSKKEKLENDINKKNIKFKLKKINIKMNKRNKDTNNKNIFFKKNFEMINTIIKRPKRDLSKSEKNNLNLPDHLVNIARLERYQKMCDYVKKYFDRINTENTKTLRQYSNPFIIKEISNGEDGNIMINDTLESIINFLNEFITKSKKFSFFSPKLFNIIPSCEVGKCKNSKKFLSPTLLSFHEKDGFFSLPSLIKSLLSNSFEVNYWLNFLLEFTGGGKKLSTILNEMEPKIKEMEEIIYPNVVKIEEMEQRNKKIYKTFDKKQYNEINNQGYTFLTPEQISLTYLSNELPSFYYNSLIQMSREDHEKRLEKNLKELALNDITFDDKSVYNSKNDYLLKKFKRATVNNNSDPLDDYAGHHRHGFFNVFKPSVFLNVVGAPVVFEALVLSPHAFIGEILNPEFGIVSILSPRAFVATILSPNALYSRILQPGFFRTEILTPRAINSWVLSPDIFIAEILSPKFLEAKILSPELFVIKVLSPRILSANVASSENFGVLVLSPSILSPTIHGKNNMLVEVLSPHLLSGSHESEENEHNTTEEVNNTTMKV</sequence>
<feature type="compositionally biased region" description="Basic and acidic residues" evidence="1">
    <location>
        <begin position="589"/>
        <end position="599"/>
    </location>
</feature>
<evidence type="ECO:0000256" key="1">
    <source>
        <dbReference type="SAM" id="MobiDB-lite"/>
    </source>
</evidence>
<dbReference type="Pfam" id="PF04870">
    <property type="entry name" value="Moulting_cycle"/>
    <property type="match status" value="1"/>
</dbReference>